<name>A0A4Q0PJE9_9FLAO</name>
<reference evidence="1 2" key="1">
    <citation type="submission" date="2018-07" db="EMBL/GenBank/DDBJ databases">
        <title>Leeuwenhoekiella genomics.</title>
        <authorList>
            <person name="Tahon G."/>
            <person name="Willems A."/>
        </authorList>
    </citation>
    <scope>NUCLEOTIDE SEQUENCE [LARGE SCALE GENOMIC DNA]</scope>
    <source>
        <strain evidence="1 2">LMG 1345</strain>
    </source>
</reference>
<protein>
    <submittedName>
        <fullName evidence="1">Uncharacterized protein</fullName>
    </submittedName>
</protein>
<accession>A0A4Q0PJE9</accession>
<dbReference type="AlphaFoldDB" id="A0A4Q0PJE9"/>
<proteinExistence type="predicted"/>
<evidence type="ECO:0000313" key="1">
    <source>
        <dbReference type="EMBL" id="RXG27582.1"/>
    </source>
</evidence>
<dbReference type="RefSeq" id="WP_073100165.1">
    <property type="nucleotide sequence ID" value="NZ_QOVL01000014.1"/>
</dbReference>
<sequence>MLMKLFFALNQLPPDTQNADDNLPVDFNDSFLVLRNLSAIAQRRTNKRKNIFWIGIFRLRGENHNSIPKFLPRLQKFLTGTSCYTEKKEG</sequence>
<dbReference type="Proteomes" id="UP000290608">
    <property type="component" value="Unassembled WGS sequence"/>
</dbReference>
<organism evidence="1 2">
    <name type="scientific">Leeuwenhoekiella marinoflava</name>
    <dbReference type="NCBI Taxonomy" id="988"/>
    <lineage>
        <taxon>Bacteria</taxon>
        <taxon>Pseudomonadati</taxon>
        <taxon>Bacteroidota</taxon>
        <taxon>Flavobacteriia</taxon>
        <taxon>Flavobacteriales</taxon>
        <taxon>Flavobacteriaceae</taxon>
        <taxon>Leeuwenhoekiella</taxon>
    </lineage>
</organism>
<comment type="caution">
    <text evidence="1">The sequence shown here is derived from an EMBL/GenBank/DDBJ whole genome shotgun (WGS) entry which is preliminary data.</text>
</comment>
<dbReference type="EMBL" id="QOVL01000014">
    <property type="protein sequence ID" value="RXG27582.1"/>
    <property type="molecule type" value="Genomic_DNA"/>
</dbReference>
<gene>
    <name evidence="1" type="ORF">DSL99_2805</name>
</gene>
<evidence type="ECO:0000313" key="2">
    <source>
        <dbReference type="Proteomes" id="UP000290608"/>
    </source>
</evidence>